<reference evidence="3 4" key="1">
    <citation type="submission" date="2021-11" db="EMBL/GenBank/DDBJ databases">
        <title>Genomic of Niabella pedocola.</title>
        <authorList>
            <person name="Wu T."/>
        </authorList>
    </citation>
    <scope>NUCLEOTIDE SEQUENCE [LARGE SCALE GENOMIC DNA]</scope>
    <source>
        <strain evidence="3 4">JCM 31011</strain>
    </source>
</reference>
<accession>A0ABS8PYR6</accession>
<evidence type="ECO:0000259" key="2">
    <source>
        <dbReference type="PROSITE" id="PS50110"/>
    </source>
</evidence>
<dbReference type="Pfam" id="PF00072">
    <property type="entry name" value="Response_reg"/>
    <property type="match status" value="1"/>
</dbReference>
<sequence>MTEGRAIFVVDDDPIHRLLMDKLFARQPKPCRLHFFENGQKAFDALTDPEAQVLPDLILLDIEMPVMNGWQFMEAFSKLDPAFTGRISVYMVSSSFSDEDQERVKTYPLIKGYIVKPIRIDTIIELLQ</sequence>
<dbReference type="EMBL" id="JAJNEC010000008">
    <property type="protein sequence ID" value="MCD2426185.1"/>
    <property type="molecule type" value="Genomic_DNA"/>
</dbReference>
<dbReference type="RefSeq" id="WP_231008773.1">
    <property type="nucleotide sequence ID" value="NZ_JAJNEC010000008.1"/>
</dbReference>
<gene>
    <name evidence="3" type="ORF">LQ567_25595</name>
</gene>
<keyword evidence="4" id="KW-1185">Reference proteome</keyword>
<feature type="modified residue" description="4-aspartylphosphate" evidence="1">
    <location>
        <position position="61"/>
    </location>
</feature>
<dbReference type="SUPFAM" id="SSF52172">
    <property type="entry name" value="CheY-like"/>
    <property type="match status" value="1"/>
</dbReference>
<keyword evidence="1" id="KW-0597">Phosphoprotein</keyword>
<dbReference type="SMART" id="SM00448">
    <property type="entry name" value="REC"/>
    <property type="match status" value="1"/>
</dbReference>
<organism evidence="3 4">
    <name type="scientific">Niabella pedocola</name>
    <dbReference type="NCBI Taxonomy" id="1752077"/>
    <lineage>
        <taxon>Bacteria</taxon>
        <taxon>Pseudomonadati</taxon>
        <taxon>Bacteroidota</taxon>
        <taxon>Chitinophagia</taxon>
        <taxon>Chitinophagales</taxon>
        <taxon>Chitinophagaceae</taxon>
        <taxon>Niabella</taxon>
    </lineage>
</organism>
<feature type="domain" description="Response regulatory" evidence="2">
    <location>
        <begin position="6"/>
        <end position="128"/>
    </location>
</feature>
<dbReference type="PROSITE" id="PS50110">
    <property type="entry name" value="RESPONSE_REGULATORY"/>
    <property type="match status" value="1"/>
</dbReference>
<protein>
    <submittedName>
        <fullName evidence="3">Response regulator</fullName>
    </submittedName>
</protein>
<evidence type="ECO:0000256" key="1">
    <source>
        <dbReference type="PROSITE-ProRule" id="PRU00169"/>
    </source>
</evidence>
<comment type="caution">
    <text evidence="3">The sequence shown here is derived from an EMBL/GenBank/DDBJ whole genome shotgun (WGS) entry which is preliminary data.</text>
</comment>
<dbReference type="InterPro" id="IPR011006">
    <property type="entry name" value="CheY-like_superfamily"/>
</dbReference>
<dbReference type="Gene3D" id="3.40.50.2300">
    <property type="match status" value="1"/>
</dbReference>
<evidence type="ECO:0000313" key="3">
    <source>
        <dbReference type="EMBL" id="MCD2426185.1"/>
    </source>
</evidence>
<dbReference type="PANTHER" id="PTHR44520:SF2">
    <property type="entry name" value="RESPONSE REGULATOR RCP1"/>
    <property type="match status" value="1"/>
</dbReference>
<evidence type="ECO:0000313" key="4">
    <source>
        <dbReference type="Proteomes" id="UP001199816"/>
    </source>
</evidence>
<dbReference type="Proteomes" id="UP001199816">
    <property type="component" value="Unassembled WGS sequence"/>
</dbReference>
<dbReference type="PANTHER" id="PTHR44520">
    <property type="entry name" value="RESPONSE REGULATOR RCP1-RELATED"/>
    <property type="match status" value="1"/>
</dbReference>
<proteinExistence type="predicted"/>
<dbReference type="InterPro" id="IPR052893">
    <property type="entry name" value="TCS_response_regulator"/>
</dbReference>
<dbReference type="InterPro" id="IPR001789">
    <property type="entry name" value="Sig_transdc_resp-reg_receiver"/>
</dbReference>
<name>A0ABS8PYR6_9BACT</name>